<gene>
    <name evidence="2" type="ORF">DY000_02008723</name>
</gene>
<keyword evidence="3" id="KW-1185">Reference proteome</keyword>
<sequence>MGDHANQDDLTAALALMQQHMLQMQQTIQAQQDAAEQSNRQVVPATGNSQPDEKGLGMMMQQLLQGQQVQAKALNQVTTEINTRMDNMFTELNAKYDAVASHIRKIDVQLAQTAESVKRQQGTLPGKIKQSASSGATAPSESVETPPVRVYVPKVPYPIPPRHLMDPINAEQLTGFRKMELRKKGEIKEVLDGDSHTDTKKLSKNAKVNEKVQKKRAKGDPMITLILCLSDEKSIEYEVKCKGTSKTFSKVRVILTHELKEKGEAAVKGLLSRVLKLNMSDCGACFGTTPHAQPD</sequence>
<evidence type="ECO:0000313" key="2">
    <source>
        <dbReference type="EMBL" id="KAF3551489.1"/>
    </source>
</evidence>
<feature type="compositionally biased region" description="Polar residues" evidence="1">
    <location>
        <begin position="130"/>
        <end position="143"/>
    </location>
</feature>
<evidence type="ECO:0000313" key="3">
    <source>
        <dbReference type="Proteomes" id="UP000266723"/>
    </source>
</evidence>
<name>A0ABQ7CIS2_BRACR</name>
<feature type="region of interest" description="Disordered" evidence="1">
    <location>
        <begin position="118"/>
        <end position="145"/>
    </location>
</feature>
<organism evidence="2 3">
    <name type="scientific">Brassica cretica</name>
    <name type="common">Mustard</name>
    <dbReference type="NCBI Taxonomy" id="69181"/>
    <lineage>
        <taxon>Eukaryota</taxon>
        <taxon>Viridiplantae</taxon>
        <taxon>Streptophyta</taxon>
        <taxon>Embryophyta</taxon>
        <taxon>Tracheophyta</taxon>
        <taxon>Spermatophyta</taxon>
        <taxon>Magnoliopsida</taxon>
        <taxon>eudicotyledons</taxon>
        <taxon>Gunneridae</taxon>
        <taxon>Pentapetalae</taxon>
        <taxon>rosids</taxon>
        <taxon>malvids</taxon>
        <taxon>Brassicales</taxon>
        <taxon>Brassicaceae</taxon>
        <taxon>Brassiceae</taxon>
        <taxon>Brassica</taxon>
    </lineage>
</organism>
<evidence type="ECO:0000256" key="1">
    <source>
        <dbReference type="SAM" id="MobiDB-lite"/>
    </source>
</evidence>
<accession>A0ABQ7CIS2</accession>
<reference evidence="2 3" key="1">
    <citation type="journal article" date="2020" name="BMC Genomics">
        <title>Intraspecific diversification of the crop wild relative Brassica cretica Lam. using demographic model selection.</title>
        <authorList>
            <person name="Kioukis A."/>
            <person name="Michalopoulou V.A."/>
            <person name="Briers L."/>
            <person name="Pirintsos S."/>
            <person name="Studholme D.J."/>
            <person name="Pavlidis P."/>
            <person name="Sarris P.F."/>
        </authorList>
    </citation>
    <scope>NUCLEOTIDE SEQUENCE [LARGE SCALE GENOMIC DNA]</scope>
    <source>
        <strain evidence="3">cv. PFS-1207/04</strain>
    </source>
</reference>
<protein>
    <submittedName>
        <fullName evidence="2">Uncharacterized protein</fullName>
    </submittedName>
</protein>
<proteinExistence type="predicted"/>
<dbReference type="Proteomes" id="UP000266723">
    <property type="component" value="Unassembled WGS sequence"/>
</dbReference>
<dbReference type="EMBL" id="QGKV02000832">
    <property type="protein sequence ID" value="KAF3551489.1"/>
    <property type="molecule type" value="Genomic_DNA"/>
</dbReference>
<comment type="caution">
    <text evidence="2">The sequence shown here is derived from an EMBL/GenBank/DDBJ whole genome shotgun (WGS) entry which is preliminary data.</text>
</comment>